<feature type="transmembrane region" description="Helical" evidence="1">
    <location>
        <begin position="15"/>
        <end position="38"/>
    </location>
</feature>
<accession>A0A0W7YUW1</accession>
<evidence type="ECO:0000313" key="2">
    <source>
        <dbReference type="EMBL" id="AQZ99128.1"/>
    </source>
</evidence>
<reference evidence="3 4" key="1">
    <citation type="submission" date="2015-12" db="EMBL/GenBank/DDBJ databases">
        <title>Complete genome sequence of a multi-drug resistant strain Acidovorax sp. 12322-1.</title>
        <authorList>
            <person name="Ming D."/>
            <person name="Wang M."/>
            <person name="Hu S."/>
            <person name="Zhou Y."/>
            <person name="Jiang T."/>
        </authorList>
    </citation>
    <scope>NUCLEOTIDE SEQUENCE [LARGE SCALE GENOMIC DNA]</scope>
    <source>
        <strain evidence="3 4">12322-1</strain>
    </source>
</reference>
<dbReference type="STRING" id="225992.B5M06_13565"/>
<dbReference type="Proteomes" id="UP000053300">
    <property type="component" value="Unassembled WGS sequence"/>
</dbReference>
<organism evidence="3 4">
    <name type="scientific">Comamonas kerstersii</name>
    <dbReference type="NCBI Taxonomy" id="225992"/>
    <lineage>
        <taxon>Bacteria</taxon>
        <taxon>Pseudomonadati</taxon>
        <taxon>Pseudomonadota</taxon>
        <taxon>Betaproteobacteria</taxon>
        <taxon>Burkholderiales</taxon>
        <taxon>Comamonadaceae</taxon>
        <taxon>Comamonas</taxon>
    </lineage>
</organism>
<evidence type="ECO:0000256" key="1">
    <source>
        <dbReference type="SAM" id="Phobius"/>
    </source>
</evidence>
<evidence type="ECO:0000313" key="4">
    <source>
        <dbReference type="Proteomes" id="UP000053300"/>
    </source>
</evidence>
<dbReference type="KEGG" id="cke:B5M06_13565"/>
<sequence length="93" mass="10887">MSTPQPDKAMPRPKLVFWIIGTPVALFAILMLGSQILFNLSPAKEQQWVERETIRLCWKEREKGPKEDTPPQFTPGQCEQLEYDFKKKWNINP</sequence>
<reference evidence="2 5" key="2">
    <citation type="submission" date="2017-03" db="EMBL/GenBank/DDBJ databases">
        <title>Rapid Whole Genome Sequencing of Comamonas kerstersii Causing Continuous ambulatory Peritoneal Dialysis-Associated Peritonitis.</title>
        <authorList>
            <person name="Zheng B."/>
        </authorList>
    </citation>
    <scope>NUCLEOTIDE SEQUENCE [LARGE SCALE GENOMIC DNA]</scope>
    <source>
        <strain evidence="2 5">8943</strain>
    </source>
</reference>
<evidence type="ECO:0000313" key="3">
    <source>
        <dbReference type="EMBL" id="KUF38878.1"/>
    </source>
</evidence>
<name>A0A0W7YUW1_9BURK</name>
<proteinExistence type="predicted"/>
<dbReference type="RefSeq" id="WP_054065279.1">
    <property type="nucleotide sequence ID" value="NZ_CATYED010000010.1"/>
</dbReference>
<keyword evidence="4" id="KW-1185">Reference proteome</keyword>
<keyword evidence="1" id="KW-0812">Transmembrane</keyword>
<accession>A0A1V0BGT9</accession>
<dbReference type="EMBL" id="LPXH01000038">
    <property type="protein sequence ID" value="KUF38878.1"/>
    <property type="molecule type" value="Genomic_DNA"/>
</dbReference>
<keyword evidence="1" id="KW-0472">Membrane</keyword>
<dbReference type="GeneID" id="83040344"/>
<dbReference type="EMBL" id="CP020121">
    <property type="protein sequence ID" value="AQZ99128.1"/>
    <property type="molecule type" value="Genomic_DNA"/>
</dbReference>
<dbReference type="Proteomes" id="UP000242792">
    <property type="component" value="Chromosome"/>
</dbReference>
<dbReference type="AlphaFoldDB" id="A0A0W7YUW1"/>
<gene>
    <name evidence="3" type="ORF">AS359_08345</name>
    <name evidence="2" type="ORF">B5M06_13565</name>
</gene>
<keyword evidence="1" id="KW-1133">Transmembrane helix</keyword>
<protein>
    <submittedName>
        <fullName evidence="3">Uncharacterized protein</fullName>
    </submittedName>
</protein>
<dbReference type="OrthoDB" id="8796720at2"/>
<evidence type="ECO:0000313" key="5">
    <source>
        <dbReference type="Proteomes" id="UP000242792"/>
    </source>
</evidence>